<feature type="domain" description="N-acetyltransferase" evidence="3">
    <location>
        <begin position="35"/>
        <end position="181"/>
    </location>
</feature>
<sequence length="183" mass="20546">MAHTSAPSHHPKLSASRLIRPIDSHRCLPEVSLMLHVRPATENDFPSILRVQRAAFGEYAPLYHVSGWTTETIDSLKEDAKTKHIVVAESEGTIVGSVRFWTVGGVCVIRLLSVDPASQGRGLGKQLMSEVERRATDAHKLYACTMLRTPRNIHFFLSLGYRAEALLPDHYDHLDLICFAKYR</sequence>
<dbReference type="PANTHER" id="PTHR43877">
    <property type="entry name" value="AMINOALKYLPHOSPHONATE N-ACETYLTRANSFERASE-RELATED-RELATED"/>
    <property type="match status" value="1"/>
</dbReference>
<evidence type="ECO:0000313" key="4">
    <source>
        <dbReference type="EMBL" id="CUQ67564.1"/>
    </source>
</evidence>
<dbReference type="PANTHER" id="PTHR43877:SF2">
    <property type="entry name" value="AMINOALKYLPHOSPHONATE N-ACETYLTRANSFERASE-RELATED"/>
    <property type="match status" value="1"/>
</dbReference>
<gene>
    <name evidence="4" type="ORF">NITINOP_2592</name>
</gene>
<keyword evidence="1 4" id="KW-0808">Transferase</keyword>
<dbReference type="STRING" id="1715989.NITINOP_2592"/>
<keyword evidence="5" id="KW-1185">Reference proteome</keyword>
<dbReference type="Gene3D" id="3.40.630.30">
    <property type="match status" value="1"/>
</dbReference>
<dbReference type="SUPFAM" id="SSF55729">
    <property type="entry name" value="Acyl-CoA N-acyltransferases (Nat)"/>
    <property type="match status" value="1"/>
</dbReference>
<dbReference type="AlphaFoldDB" id="A0A0S4KSX2"/>
<dbReference type="PROSITE" id="PS51186">
    <property type="entry name" value="GNAT"/>
    <property type="match status" value="1"/>
</dbReference>
<dbReference type="KEGG" id="nio:NITINOP_2592"/>
<evidence type="ECO:0000256" key="2">
    <source>
        <dbReference type="ARBA" id="ARBA00023315"/>
    </source>
</evidence>
<accession>A0A0S4KSX2</accession>
<dbReference type="Proteomes" id="UP000066284">
    <property type="component" value="Chromosome 1"/>
</dbReference>
<evidence type="ECO:0000259" key="3">
    <source>
        <dbReference type="PROSITE" id="PS51186"/>
    </source>
</evidence>
<evidence type="ECO:0000313" key="5">
    <source>
        <dbReference type="Proteomes" id="UP000066284"/>
    </source>
</evidence>
<proteinExistence type="predicted"/>
<dbReference type="InterPro" id="IPR016181">
    <property type="entry name" value="Acyl_CoA_acyltransferase"/>
</dbReference>
<organism evidence="4 5">
    <name type="scientific">Candidatus Nitrospira inopinata</name>
    <dbReference type="NCBI Taxonomy" id="1715989"/>
    <lineage>
        <taxon>Bacteria</taxon>
        <taxon>Pseudomonadati</taxon>
        <taxon>Nitrospirota</taxon>
        <taxon>Nitrospiria</taxon>
        <taxon>Nitrospirales</taxon>
        <taxon>Nitrospiraceae</taxon>
        <taxon>Nitrospira</taxon>
    </lineage>
</organism>
<dbReference type="Pfam" id="PF00583">
    <property type="entry name" value="Acetyltransf_1"/>
    <property type="match status" value="1"/>
</dbReference>
<dbReference type="InterPro" id="IPR050832">
    <property type="entry name" value="Bact_Acetyltransf"/>
</dbReference>
<evidence type="ECO:0000256" key="1">
    <source>
        <dbReference type="ARBA" id="ARBA00022679"/>
    </source>
</evidence>
<protein>
    <submittedName>
        <fullName evidence="4">Putative acetyltransferase (Modular protein)</fullName>
    </submittedName>
</protein>
<dbReference type="CDD" id="cd04301">
    <property type="entry name" value="NAT_SF"/>
    <property type="match status" value="1"/>
</dbReference>
<dbReference type="InterPro" id="IPR000182">
    <property type="entry name" value="GNAT_dom"/>
</dbReference>
<keyword evidence="2" id="KW-0012">Acyltransferase</keyword>
<dbReference type="EMBL" id="LN885086">
    <property type="protein sequence ID" value="CUQ67564.1"/>
    <property type="molecule type" value="Genomic_DNA"/>
</dbReference>
<name>A0A0S4KSX2_9BACT</name>
<reference evidence="5" key="1">
    <citation type="submission" date="2015-09" db="EMBL/GenBank/DDBJ databases">
        <authorList>
            <person name="Daims H."/>
        </authorList>
    </citation>
    <scope>NUCLEOTIDE SEQUENCE [LARGE SCALE GENOMIC DNA]</scope>
</reference>
<dbReference type="GO" id="GO:0016747">
    <property type="term" value="F:acyltransferase activity, transferring groups other than amino-acyl groups"/>
    <property type="evidence" value="ECO:0007669"/>
    <property type="project" value="InterPro"/>
</dbReference>